<dbReference type="RefSeq" id="WP_124955246.1">
    <property type="nucleotide sequence ID" value="NZ_RRCH01000024.1"/>
</dbReference>
<dbReference type="Proteomes" id="UP000282322">
    <property type="component" value="Unassembled WGS sequence"/>
</dbReference>
<name>A0A3P3R916_9EURY</name>
<comment type="caution">
    <text evidence="1">The sequence shown here is derived from an EMBL/GenBank/DDBJ whole genome shotgun (WGS) entry which is preliminary data.</text>
</comment>
<dbReference type="AlphaFoldDB" id="A0A3P3R916"/>
<reference evidence="1 2" key="1">
    <citation type="submission" date="2018-11" db="EMBL/GenBank/DDBJ databases">
        <title>Taxonoimc description of Halomarina strain SPP-AMP-1.</title>
        <authorList>
            <person name="Pal Y."/>
            <person name="Srinivasana K."/>
            <person name="Verma A."/>
            <person name="Kumar P."/>
        </authorList>
    </citation>
    <scope>NUCLEOTIDE SEQUENCE [LARGE SCALE GENOMIC DNA]</scope>
    <source>
        <strain evidence="1 2">SPP-AMP-1</strain>
    </source>
</reference>
<proteinExistence type="predicted"/>
<protein>
    <submittedName>
        <fullName evidence="1">Uncharacterized protein</fullName>
    </submittedName>
</protein>
<sequence>MDPITSGLVTNLLAAGLLNRVEAGRQQLHAVFREAEFHTELDAIETEFHTSLRDAIADGATEQELDEFADIVEHWDAVIERLEATSEGGEEDITGRNRLIFENETEAVDRLAREIAAVCGYELGTNPQLQQALKRAIAEAYRETVGSFGERLVETGLDAQFVAEANIEELGALDQLQDRLADLEERLTHPRFYELYRGDEAGRRRASRMVDPQALEFVSRPELEGKQAAQRLLVLGSGGSGKSRVLAELVANADPAIEHIIRPKAALQSPQDLQPLRSEAFQGDVLLVWDDIHAISPETNNTVFRKAVTELEEFLAPDHELHVLAAARSNRVDSLPGEISPDSSLWLPFEDVWLEAIEEEAIATLIEPGLTREFRLTVILGGWTAKVTDDRWLLDPGVGDGRDPILVDGVIEGERDAIPRFFGLPRKELSIGTVPVGLWVLIDALLCEDARRFQVLAVICFDAFDGVDRPERRCTVRSGSDCVSHDTVIATGNA</sequence>
<organism evidence="1 2">
    <name type="scientific">Halocatena pleomorpha</name>
    <dbReference type="NCBI Taxonomy" id="1785090"/>
    <lineage>
        <taxon>Archaea</taxon>
        <taxon>Methanobacteriati</taxon>
        <taxon>Methanobacteriota</taxon>
        <taxon>Stenosarchaea group</taxon>
        <taxon>Halobacteria</taxon>
        <taxon>Halobacteriales</taxon>
        <taxon>Natronomonadaceae</taxon>
        <taxon>Halocatena</taxon>
    </lineage>
</organism>
<gene>
    <name evidence="1" type="ORF">EIK79_11380</name>
</gene>
<evidence type="ECO:0000313" key="1">
    <source>
        <dbReference type="EMBL" id="RRJ29947.1"/>
    </source>
</evidence>
<keyword evidence="2" id="KW-1185">Reference proteome</keyword>
<accession>A0A3P3R916</accession>
<evidence type="ECO:0000313" key="2">
    <source>
        <dbReference type="Proteomes" id="UP000282322"/>
    </source>
</evidence>
<dbReference type="EMBL" id="RRCH01000024">
    <property type="protein sequence ID" value="RRJ29947.1"/>
    <property type="molecule type" value="Genomic_DNA"/>
</dbReference>
<dbReference type="OrthoDB" id="116661at2157"/>